<accession>W2KMU2</accession>
<sequence length="63" mass="7158">MGVLTHLNKWIGYVNTKTDHKWSDNDYVFPALPKIAKSAIKTDDPHTGCVNARVEWGNKMSEQ</sequence>
<protein>
    <submittedName>
        <fullName evidence="1">Uncharacterized protein</fullName>
    </submittedName>
</protein>
<reference evidence="1" key="1">
    <citation type="submission" date="2013-11" db="EMBL/GenBank/DDBJ databases">
        <title>The Genome Sequence of Phytophthora parasitica CHvinca01.</title>
        <authorList>
            <consortium name="The Broad Institute Genomics Platform"/>
            <person name="Russ C."/>
            <person name="Tyler B."/>
            <person name="Panabieres F."/>
            <person name="Shan W."/>
            <person name="Tripathy S."/>
            <person name="Grunwald N."/>
            <person name="Machado M."/>
            <person name="Johnson C.S."/>
            <person name="Arredondo F."/>
            <person name="Hong C."/>
            <person name="Coffey M."/>
            <person name="Young S.K."/>
            <person name="Zeng Q."/>
            <person name="Gargeya S."/>
            <person name="Fitzgerald M."/>
            <person name="Abouelleil A."/>
            <person name="Alvarado L."/>
            <person name="Chapman S.B."/>
            <person name="Gainer-Dewar J."/>
            <person name="Goldberg J."/>
            <person name="Griggs A."/>
            <person name="Gujja S."/>
            <person name="Hansen M."/>
            <person name="Howarth C."/>
            <person name="Imamovic A."/>
            <person name="Ireland A."/>
            <person name="Larimer J."/>
            <person name="McCowan C."/>
            <person name="Murphy C."/>
            <person name="Pearson M."/>
            <person name="Poon T.W."/>
            <person name="Priest M."/>
            <person name="Roberts A."/>
            <person name="Saif S."/>
            <person name="Shea T."/>
            <person name="Sykes S."/>
            <person name="Wortman J."/>
            <person name="Nusbaum C."/>
            <person name="Birren B."/>
        </authorList>
    </citation>
    <scope>NUCLEOTIDE SEQUENCE [LARGE SCALE GENOMIC DNA]</scope>
    <source>
        <strain evidence="1">CHvinca01</strain>
    </source>
</reference>
<gene>
    <name evidence="1" type="ORF">L917_14190</name>
</gene>
<dbReference type="AlphaFoldDB" id="W2KMU2"/>
<dbReference type="EMBL" id="KI681313">
    <property type="protein sequence ID" value="ETL86377.1"/>
    <property type="molecule type" value="Genomic_DNA"/>
</dbReference>
<dbReference type="Proteomes" id="UP000054423">
    <property type="component" value="Unassembled WGS sequence"/>
</dbReference>
<dbReference type="OrthoDB" id="88500at2759"/>
<organism evidence="1">
    <name type="scientific">Phytophthora nicotianae</name>
    <name type="common">Potato buckeye rot agent</name>
    <name type="synonym">Phytophthora parasitica</name>
    <dbReference type="NCBI Taxonomy" id="4792"/>
    <lineage>
        <taxon>Eukaryota</taxon>
        <taxon>Sar</taxon>
        <taxon>Stramenopiles</taxon>
        <taxon>Oomycota</taxon>
        <taxon>Peronosporomycetes</taxon>
        <taxon>Peronosporales</taxon>
        <taxon>Peronosporaceae</taxon>
        <taxon>Phytophthora</taxon>
    </lineage>
</organism>
<dbReference type="VEuPathDB" id="FungiDB:PPTG_15346"/>
<proteinExistence type="predicted"/>
<name>W2KMU2_PHYNI</name>
<evidence type="ECO:0000313" key="1">
    <source>
        <dbReference type="EMBL" id="ETL86377.1"/>
    </source>
</evidence>